<dbReference type="InterPro" id="IPR003035">
    <property type="entry name" value="RWP-RK_dom"/>
</dbReference>
<evidence type="ECO:0000256" key="6">
    <source>
        <dbReference type="ARBA" id="ARBA00023242"/>
    </source>
</evidence>
<comment type="caution">
    <text evidence="8">The sequence shown here is derived from an EMBL/GenBank/DDBJ whole genome shotgun (WGS) entry which is preliminary data.</text>
</comment>
<dbReference type="InterPro" id="IPR044607">
    <property type="entry name" value="RKD-like"/>
</dbReference>
<dbReference type="AlphaFoldDB" id="A0A6A2XLR7"/>
<dbReference type="PANTHER" id="PTHR46373">
    <property type="entry name" value="PROTEIN RKD4"/>
    <property type="match status" value="1"/>
</dbReference>
<comment type="function">
    <text evidence="1">Putative transcription factor.</text>
</comment>
<evidence type="ECO:0000256" key="3">
    <source>
        <dbReference type="ARBA" id="ARBA00023054"/>
    </source>
</evidence>
<keyword evidence="3" id="KW-0175">Coiled coil</keyword>
<dbReference type="EMBL" id="VEPZ02001503">
    <property type="protein sequence ID" value="KAE8670760.1"/>
    <property type="molecule type" value="Genomic_DNA"/>
</dbReference>
<dbReference type="Proteomes" id="UP000436088">
    <property type="component" value="Unassembled WGS sequence"/>
</dbReference>
<dbReference type="GO" id="GO:0003700">
    <property type="term" value="F:DNA-binding transcription factor activity"/>
    <property type="evidence" value="ECO:0007669"/>
    <property type="project" value="InterPro"/>
</dbReference>
<evidence type="ECO:0000256" key="2">
    <source>
        <dbReference type="ARBA" id="ARBA00023015"/>
    </source>
</evidence>
<evidence type="ECO:0000313" key="8">
    <source>
        <dbReference type="EMBL" id="KAE8670760.1"/>
    </source>
</evidence>
<protein>
    <submittedName>
        <fullName evidence="8">Protein RKD2</fullName>
    </submittedName>
</protein>
<proteinExistence type="predicted"/>
<sequence>MGSHWLSESAVYCDTLDLQYHEFCMQQSLYDEVPLLMTNTLYTDPLYASLNIEQSSSASQENGNGFWDELGFLFEPRKCDKTMPEIHDINGEEQMMKKESVSGDKNCKEEQPKTRAKLLSRKVISQYFYMPITQAAKELNVGLTLLKKRCRELGIRRWPHRKLKSLRSLINNIQMPDMNMGYDTRRLRQACFKANYKKRRLVSSAVAVTTAQSKCSAGGGGRRVSDLDLFSYHRALLPALLLDSNNYSQRISQTTRASSVFDGVLINSFEGLEKECFEMPVQI</sequence>
<evidence type="ECO:0000313" key="9">
    <source>
        <dbReference type="Proteomes" id="UP000436088"/>
    </source>
</evidence>
<evidence type="ECO:0000256" key="1">
    <source>
        <dbReference type="ARBA" id="ARBA00004049"/>
    </source>
</evidence>
<gene>
    <name evidence="8" type="ORF">F3Y22_tig00112107pilonHSYRG00008</name>
</gene>
<reference evidence="8" key="1">
    <citation type="submission" date="2019-09" db="EMBL/GenBank/DDBJ databases">
        <title>Draft genome information of white flower Hibiscus syriacus.</title>
        <authorList>
            <person name="Kim Y.-M."/>
        </authorList>
    </citation>
    <scope>NUCLEOTIDE SEQUENCE [LARGE SCALE GENOMIC DNA]</scope>
    <source>
        <strain evidence="8">YM2019G1</strain>
    </source>
</reference>
<evidence type="ECO:0000256" key="4">
    <source>
        <dbReference type="ARBA" id="ARBA00023125"/>
    </source>
</evidence>
<feature type="domain" description="RWP-RK" evidence="7">
    <location>
        <begin position="102"/>
        <end position="187"/>
    </location>
</feature>
<keyword evidence="9" id="KW-1185">Reference proteome</keyword>
<name>A0A6A2XLR7_HIBSY</name>
<keyword evidence="2" id="KW-0805">Transcription regulation</keyword>
<dbReference type="PROSITE" id="PS51519">
    <property type="entry name" value="RWP_RK"/>
    <property type="match status" value="1"/>
</dbReference>
<organism evidence="8 9">
    <name type="scientific">Hibiscus syriacus</name>
    <name type="common">Rose of Sharon</name>
    <dbReference type="NCBI Taxonomy" id="106335"/>
    <lineage>
        <taxon>Eukaryota</taxon>
        <taxon>Viridiplantae</taxon>
        <taxon>Streptophyta</taxon>
        <taxon>Embryophyta</taxon>
        <taxon>Tracheophyta</taxon>
        <taxon>Spermatophyta</taxon>
        <taxon>Magnoliopsida</taxon>
        <taxon>eudicotyledons</taxon>
        <taxon>Gunneridae</taxon>
        <taxon>Pentapetalae</taxon>
        <taxon>rosids</taxon>
        <taxon>malvids</taxon>
        <taxon>Malvales</taxon>
        <taxon>Malvaceae</taxon>
        <taxon>Malvoideae</taxon>
        <taxon>Hibiscus</taxon>
    </lineage>
</organism>
<keyword evidence="4" id="KW-0238">DNA-binding</keyword>
<dbReference type="Pfam" id="PF02042">
    <property type="entry name" value="RWP-RK"/>
    <property type="match status" value="1"/>
</dbReference>
<dbReference type="GO" id="GO:0003677">
    <property type="term" value="F:DNA binding"/>
    <property type="evidence" value="ECO:0007669"/>
    <property type="project" value="UniProtKB-KW"/>
</dbReference>
<evidence type="ECO:0000256" key="5">
    <source>
        <dbReference type="ARBA" id="ARBA00023163"/>
    </source>
</evidence>
<evidence type="ECO:0000259" key="7">
    <source>
        <dbReference type="PROSITE" id="PS51519"/>
    </source>
</evidence>
<keyword evidence="5" id="KW-0804">Transcription</keyword>
<dbReference type="PANTHER" id="PTHR46373:SF20">
    <property type="entry name" value="PROTEIN RKD1"/>
    <property type="match status" value="1"/>
</dbReference>
<keyword evidence="6" id="KW-0539">Nucleus</keyword>
<accession>A0A6A2XLR7</accession>